<sequence>MSAVKLTGRLVCVDDAEAETVLRHLPRHMELTRAEAGCLHFDVEPTGDPRVWSVSERFVDQAAFDAHQARVRTSEWGQATSGIAREYVIETHRDGGQ</sequence>
<dbReference type="Proteomes" id="UP000567922">
    <property type="component" value="Unassembled WGS sequence"/>
</dbReference>
<organism evidence="2 3">
    <name type="scientific">Hoyosella altamirensis</name>
    <dbReference type="NCBI Taxonomy" id="616997"/>
    <lineage>
        <taxon>Bacteria</taxon>
        <taxon>Bacillati</taxon>
        <taxon>Actinomycetota</taxon>
        <taxon>Actinomycetes</taxon>
        <taxon>Mycobacteriales</taxon>
        <taxon>Hoyosellaceae</taxon>
        <taxon>Hoyosella</taxon>
    </lineage>
</organism>
<dbReference type="SUPFAM" id="SSF54909">
    <property type="entry name" value="Dimeric alpha+beta barrel"/>
    <property type="match status" value="1"/>
</dbReference>
<dbReference type="RefSeq" id="WP_064439712.1">
    <property type="nucleotide sequence ID" value="NZ_BDDI01000005.1"/>
</dbReference>
<evidence type="ECO:0000259" key="1">
    <source>
        <dbReference type="Pfam" id="PF03992"/>
    </source>
</evidence>
<dbReference type="InterPro" id="IPR007138">
    <property type="entry name" value="ABM_dom"/>
</dbReference>
<gene>
    <name evidence="2" type="ORF">FHU29_000491</name>
</gene>
<feature type="domain" description="ABM" evidence="1">
    <location>
        <begin position="13"/>
        <end position="69"/>
    </location>
</feature>
<keyword evidence="2" id="KW-0560">Oxidoreductase</keyword>
<keyword evidence="2" id="KW-0503">Monooxygenase</keyword>
<protein>
    <submittedName>
        <fullName evidence="2">Quinol monooxygenase YgiN</fullName>
    </submittedName>
</protein>
<comment type="caution">
    <text evidence="2">The sequence shown here is derived from an EMBL/GenBank/DDBJ whole genome shotgun (WGS) entry which is preliminary data.</text>
</comment>
<evidence type="ECO:0000313" key="2">
    <source>
        <dbReference type="EMBL" id="MBB3036057.1"/>
    </source>
</evidence>
<dbReference type="EMBL" id="JACHWS010000001">
    <property type="protein sequence ID" value="MBB3036057.1"/>
    <property type="molecule type" value="Genomic_DNA"/>
</dbReference>
<dbReference type="InterPro" id="IPR011008">
    <property type="entry name" value="Dimeric_a/b-barrel"/>
</dbReference>
<evidence type="ECO:0000313" key="3">
    <source>
        <dbReference type="Proteomes" id="UP000567922"/>
    </source>
</evidence>
<reference evidence="2 3" key="1">
    <citation type="submission" date="2020-08" db="EMBL/GenBank/DDBJ databases">
        <title>Sequencing the genomes of 1000 actinobacteria strains.</title>
        <authorList>
            <person name="Klenk H.-P."/>
        </authorList>
    </citation>
    <scope>NUCLEOTIDE SEQUENCE [LARGE SCALE GENOMIC DNA]</scope>
    <source>
        <strain evidence="2 3">DSM 45258</strain>
    </source>
</reference>
<accession>A0A839RI58</accession>
<keyword evidence="3" id="KW-1185">Reference proteome</keyword>
<dbReference type="AlphaFoldDB" id="A0A839RI58"/>
<dbReference type="Gene3D" id="3.30.70.100">
    <property type="match status" value="1"/>
</dbReference>
<name>A0A839RI58_9ACTN</name>
<dbReference type="GO" id="GO:0004497">
    <property type="term" value="F:monooxygenase activity"/>
    <property type="evidence" value="ECO:0007669"/>
    <property type="project" value="UniProtKB-KW"/>
</dbReference>
<proteinExistence type="predicted"/>
<dbReference type="Pfam" id="PF03992">
    <property type="entry name" value="ABM"/>
    <property type="match status" value="1"/>
</dbReference>
<dbReference type="OrthoDB" id="9812192at2"/>